<accession>A0ABQ2R6W4</accession>
<reference evidence="3" key="1">
    <citation type="journal article" date="2019" name="Int. J. Syst. Evol. Microbiol.">
        <title>The Global Catalogue of Microorganisms (GCM) 10K type strain sequencing project: providing services to taxonomists for standard genome sequencing and annotation.</title>
        <authorList>
            <consortium name="The Broad Institute Genomics Platform"/>
            <consortium name="The Broad Institute Genome Sequencing Center for Infectious Disease"/>
            <person name="Wu L."/>
            <person name="Ma J."/>
        </authorList>
    </citation>
    <scope>NUCLEOTIDE SEQUENCE [LARGE SCALE GENOMIC DNA]</scope>
    <source>
        <strain evidence="3">JCM 3115</strain>
    </source>
</reference>
<dbReference type="Proteomes" id="UP000611554">
    <property type="component" value="Unassembled WGS sequence"/>
</dbReference>
<dbReference type="RefSeq" id="WP_189248914.1">
    <property type="nucleotide sequence ID" value="NZ_BMQJ01000013.1"/>
</dbReference>
<evidence type="ECO:0000256" key="1">
    <source>
        <dbReference type="SAM" id="MobiDB-lite"/>
    </source>
</evidence>
<dbReference type="EMBL" id="BMQJ01000013">
    <property type="protein sequence ID" value="GGQ13973.1"/>
    <property type="molecule type" value="Genomic_DNA"/>
</dbReference>
<gene>
    <name evidence="2" type="ORF">GCM10010140_50220</name>
</gene>
<name>A0ABQ2R6W4_9ACTN</name>
<feature type="compositionally biased region" description="Acidic residues" evidence="1">
    <location>
        <begin position="1"/>
        <end position="10"/>
    </location>
</feature>
<sequence length="48" mass="5049">MGNDQPDTEPDTASGTVPDTTPDTEPDTAGERQHLPDEPPPDGAHEPL</sequence>
<comment type="caution">
    <text evidence="2">The sequence shown here is derived from an EMBL/GenBank/DDBJ whole genome shotgun (WGS) entry which is preliminary data.</text>
</comment>
<evidence type="ECO:0000313" key="2">
    <source>
        <dbReference type="EMBL" id="GGQ13973.1"/>
    </source>
</evidence>
<protein>
    <submittedName>
        <fullName evidence="2">Uncharacterized protein</fullName>
    </submittedName>
</protein>
<feature type="compositionally biased region" description="Basic and acidic residues" evidence="1">
    <location>
        <begin position="29"/>
        <end position="48"/>
    </location>
</feature>
<proteinExistence type="predicted"/>
<evidence type="ECO:0000313" key="3">
    <source>
        <dbReference type="Proteomes" id="UP000611554"/>
    </source>
</evidence>
<keyword evidence="3" id="KW-1185">Reference proteome</keyword>
<feature type="region of interest" description="Disordered" evidence="1">
    <location>
        <begin position="1"/>
        <end position="48"/>
    </location>
</feature>
<organism evidence="2 3">
    <name type="scientific">Streptosporangium pseudovulgare</name>
    <dbReference type="NCBI Taxonomy" id="35765"/>
    <lineage>
        <taxon>Bacteria</taxon>
        <taxon>Bacillati</taxon>
        <taxon>Actinomycetota</taxon>
        <taxon>Actinomycetes</taxon>
        <taxon>Streptosporangiales</taxon>
        <taxon>Streptosporangiaceae</taxon>
        <taxon>Streptosporangium</taxon>
    </lineage>
</organism>